<evidence type="ECO:0000313" key="3">
    <source>
        <dbReference type="Proteomes" id="UP000535908"/>
    </source>
</evidence>
<evidence type="ECO:0000313" key="2">
    <source>
        <dbReference type="EMBL" id="MBC1935218.1"/>
    </source>
</evidence>
<dbReference type="AlphaFoldDB" id="A0A7X0Y1J2"/>
<dbReference type="RefSeq" id="WP_185525399.1">
    <property type="nucleotide sequence ID" value="NZ_JAARWN010000001.1"/>
</dbReference>
<dbReference type="Pfam" id="PF01695">
    <property type="entry name" value="IstB_IS21"/>
    <property type="match status" value="1"/>
</dbReference>
<organism evidence="2 3">
    <name type="scientific">Listeria grandensis</name>
    <dbReference type="NCBI Taxonomy" id="1494963"/>
    <lineage>
        <taxon>Bacteria</taxon>
        <taxon>Bacillati</taxon>
        <taxon>Bacillota</taxon>
        <taxon>Bacilli</taxon>
        <taxon>Bacillales</taxon>
        <taxon>Listeriaceae</taxon>
        <taxon>Listeria</taxon>
    </lineage>
</organism>
<dbReference type="EMBL" id="JAARWN010000001">
    <property type="protein sequence ID" value="MBC1935218.1"/>
    <property type="molecule type" value="Genomic_DNA"/>
</dbReference>
<sequence length="293" mass="33254">MENRQNLMGDAKKTTTGSFQGFQFPGIRKVGVATCLACAYKEFERAEKTQSDPDVGNMIFDIFYNERADMTTNICLRCDRRKMQQEMQKNHDETIRKKPKALMKKYSFVPNELSEQTFESFKAETNEERGALRQVMDYTERFPHSDTLVLAGDVGTGKSHLAYAASREIIMRGHTAYFITVPDLLDSIKATYGNNADITTMDLMKFYIDADLLVLDDIGAEYVKQQDGNSWVAETVFKIVNARTDKPVIFTTNLSGEELAEHYGGVQGARISSRMKKNAIKIQLTGRDRRDSE</sequence>
<feature type="domain" description="IstB-like ATP-binding" evidence="1">
    <location>
        <begin position="144"/>
        <end position="264"/>
    </location>
</feature>
<dbReference type="InterPro" id="IPR027417">
    <property type="entry name" value="P-loop_NTPase"/>
</dbReference>
<dbReference type="PANTHER" id="PTHR30050">
    <property type="entry name" value="CHROMOSOMAL REPLICATION INITIATOR PROTEIN DNAA"/>
    <property type="match status" value="1"/>
</dbReference>
<proteinExistence type="predicted"/>
<gene>
    <name evidence="2" type="ORF">HCA69_02495</name>
</gene>
<comment type="caution">
    <text evidence="2">The sequence shown here is derived from an EMBL/GenBank/DDBJ whole genome shotgun (WGS) entry which is preliminary data.</text>
</comment>
<accession>A0A7X0Y1J2</accession>
<keyword evidence="2" id="KW-0067">ATP-binding</keyword>
<reference evidence="2 3" key="1">
    <citation type="submission" date="2020-03" db="EMBL/GenBank/DDBJ databases">
        <title>Soil Listeria distribution.</title>
        <authorList>
            <person name="Liao J."/>
            <person name="Wiedmann M."/>
        </authorList>
    </citation>
    <scope>NUCLEOTIDE SEQUENCE [LARGE SCALE GENOMIC DNA]</scope>
    <source>
        <strain evidence="2 3">FSL L7-0741</strain>
    </source>
</reference>
<dbReference type="PANTHER" id="PTHR30050:SF4">
    <property type="entry name" value="ATP-BINDING PROTEIN RV3427C IN INSERTION SEQUENCE-RELATED"/>
    <property type="match status" value="1"/>
</dbReference>
<dbReference type="Gene3D" id="3.40.50.300">
    <property type="entry name" value="P-loop containing nucleotide triphosphate hydrolases"/>
    <property type="match status" value="1"/>
</dbReference>
<evidence type="ECO:0000259" key="1">
    <source>
        <dbReference type="Pfam" id="PF01695"/>
    </source>
</evidence>
<dbReference type="GO" id="GO:0006260">
    <property type="term" value="P:DNA replication"/>
    <property type="evidence" value="ECO:0007669"/>
    <property type="project" value="TreeGrafter"/>
</dbReference>
<keyword evidence="2" id="KW-0547">Nucleotide-binding</keyword>
<name>A0A7X0Y1J2_9LIST</name>
<dbReference type="GO" id="GO:0005524">
    <property type="term" value="F:ATP binding"/>
    <property type="evidence" value="ECO:0007669"/>
    <property type="project" value="UniProtKB-KW"/>
</dbReference>
<dbReference type="CDD" id="cd00009">
    <property type="entry name" value="AAA"/>
    <property type="match status" value="1"/>
</dbReference>
<dbReference type="Proteomes" id="UP000535908">
    <property type="component" value="Unassembled WGS sequence"/>
</dbReference>
<dbReference type="InterPro" id="IPR002611">
    <property type="entry name" value="IstB_ATP-bd"/>
</dbReference>
<protein>
    <submittedName>
        <fullName evidence="2">ATP-binding protein</fullName>
    </submittedName>
</protein>
<dbReference type="SUPFAM" id="SSF52540">
    <property type="entry name" value="P-loop containing nucleoside triphosphate hydrolases"/>
    <property type="match status" value="1"/>
</dbReference>